<organism evidence="3 4">
    <name type="scientific">Ancylobacter koreensis</name>
    <dbReference type="NCBI Taxonomy" id="266121"/>
    <lineage>
        <taxon>Bacteria</taxon>
        <taxon>Pseudomonadati</taxon>
        <taxon>Pseudomonadota</taxon>
        <taxon>Alphaproteobacteria</taxon>
        <taxon>Hyphomicrobiales</taxon>
        <taxon>Xanthobacteraceae</taxon>
        <taxon>Ancylobacter</taxon>
    </lineage>
</organism>
<dbReference type="PRINTS" id="PR00096">
    <property type="entry name" value="GATASE"/>
</dbReference>
<dbReference type="PANTHER" id="PTHR43418:SF4">
    <property type="entry name" value="MULTIFUNCTIONAL TRYPTOPHAN BIOSYNTHESIS PROTEIN"/>
    <property type="match status" value="1"/>
</dbReference>
<evidence type="ECO:0000313" key="3">
    <source>
        <dbReference type="EMBL" id="MCK0208447.1"/>
    </source>
</evidence>
<dbReference type="InterPro" id="IPR050472">
    <property type="entry name" value="Anth_synth/Amidotransfase"/>
</dbReference>
<accession>A0ABT0DME4</accession>
<keyword evidence="4" id="KW-1185">Reference proteome</keyword>
<dbReference type="Gene3D" id="3.40.50.880">
    <property type="match status" value="1"/>
</dbReference>
<dbReference type="SUPFAM" id="SSF52317">
    <property type="entry name" value="Class I glutamine amidotransferase-like"/>
    <property type="match status" value="1"/>
</dbReference>
<comment type="caution">
    <text evidence="3">The sequence shown here is derived from an EMBL/GenBank/DDBJ whole genome shotgun (WGS) entry which is preliminary data.</text>
</comment>
<dbReference type="Pfam" id="PF00117">
    <property type="entry name" value="GATase"/>
    <property type="match status" value="1"/>
</dbReference>
<dbReference type="PRINTS" id="PR00099">
    <property type="entry name" value="CPSGATASE"/>
</dbReference>
<dbReference type="InterPro" id="IPR029062">
    <property type="entry name" value="Class_I_gatase-like"/>
</dbReference>
<evidence type="ECO:0000259" key="2">
    <source>
        <dbReference type="Pfam" id="PF00117"/>
    </source>
</evidence>
<protein>
    <submittedName>
        <fullName evidence="3">Aminodeoxychorismate/anthranilate synthase component II</fullName>
    </submittedName>
</protein>
<name>A0ABT0DME4_9HYPH</name>
<sequence length="202" mass="21592">MILLIDNYDSFTWNLVHYIGGLGAEVEVRRNDTLTVDEAMALKPEAIVISPGPATPNEAGISCALIERAAKDGVPVFGVCLGHQAIGQVFGGDVVRAPVPIHGKLSQIAHKGEGVFRGINGPLKATRYHSLVVKRDTLPASLAVTAETDDGLIMGLSHRELPVHGVQFHPESIASEHGRTILKNFLDLARDWNAGPGRKQAA</sequence>
<dbReference type="Proteomes" id="UP001202867">
    <property type="component" value="Unassembled WGS sequence"/>
</dbReference>
<dbReference type="PROSITE" id="PS51273">
    <property type="entry name" value="GATASE_TYPE_1"/>
    <property type="match status" value="1"/>
</dbReference>
<dbReference type="InterPro" id="IPR017926">
    <property type="entry name" value="GATASE"/>
</dbReference>
<evidence type="ECO:0000313" key="4">
    <source>
        <dbReference type="Proteomes" id="UP001202867"/>
    </source>
</evidence>
<keyword evidence="1" id="KW-0315">Glutamine amidotransferase</keyword>
<dbReference type="PRINTS" id="PR00097">
    <property type="entry name" value="ANTSNTHASEII"/>
</dbReference>
<gene>
    <name evidence="3" type="ORF">MWN33_10435</name>
</gene>
<evidence type="ECO:0000256" key="1">
    <source>
        <dbReference type="ARBA" id="ARBA00022962"/>
    </source>
</evidence>
<dbReference type="RefSeq" id="WP_247200440.1">
    <property type="nucleotide sequence ID" value="NZ_JALKCG010000003.1"/>
</dbReference>
<dbReference type="EMBL" id="JALKCG010000003">
    <property type="protein sequence ID" value="MCK0208447.1"/>
    <property type="molecule type" value="Genomic_DNA"/>
</dbReference>
<proteinExistence type="predicted"/>
<reference evidence="4" key="1">
    <citation type="submission" date="2023-07" db="EMBL/GenBank/DDBJ databases">
        <title>Ancylobacter moscoviensis sp. nov., facultatively methylotrophic bacteria from activated sludge and the reclassification of Starkeya novella (Starkey 1934) Kelly et al. 2000 as Ancylobacter novellus comb. nov., Starkeya koreensis Im et al. 2006 as Ancylobacter koreensis comb.nov., Angulomicrobium tetraedrale Vasil'eva et al. 1986 as Ancylobacter tetraedralis comb. nov., Angulomicrobium amanitiforme Fritz et al. 2004 as Ancylobacter amanitiformis comb. nov. and Methylorhabdus multivorans Doronina et al. 1996 as Ancylobacter multivorans comb. nov. and emended description of the genus Ancylobacter.</title>
        <authorList>
            <person name="Doronina N."/>
            <person name="Chemodurova A."/>
            <person name="Grouzdev D."/>
            <person name="Koziaeva V."/>
            <person name="Shi W."/>
            <person name="Wu L."/>
            <person name="Kaparullina E."/>
        </authorList>
    </citation>
    <scope>NUCLEOTIDE SEQUENCE [LARGE SCALE GENOMIC DNA]</scope>
    <source>
        <strain evidence="4">Jip08</strain>
    </source>
</reference>
<feature type="domain" description="Glutamine amidotransferase" evidence="2">
    <location>
        <begin position="3"/>
        <end position="186"/>
    </location>
</feature>
<dbReference type="NCBIfam" id="TIGR00566">
    <property type="entry name" value="trpG_papA"/>
    <property type="match status" value="1"/>
</dbReference>
<dbReference type="InterPro" id="IPR006221">
    <property type="entry name" value="TrpG/PapA_dom"/>
</dbReference>
<dbReference type="PANTHER" id="PTHR43418">
    <property type="entry name" value="MULTIFUNCTIONAL TRYPTOPHAN BIOSYNTHESIS PROTEIN-RELATED"/>
    <property type="match status" value="1"/>
</dbReference>
<dbReference type="CDD" id="cd01743">
    <property type="entry name" value="GATase1_Anthranilate_Synthase"/>
    <property type="match status" value="1"/>
</dbReference>